<evidence type="ECO:0000313" key="1">
    <source>
        <dbReference type="EMBL" id="KXO15612.1"/>
    </source>
</evidence>
<dbReference type="STRING" id="28125.HMPREF3202_01660"/>
<dbReference type="Proteomes" id="UP000070093">
    <property type="component" value="Unassembled WGS sequence"/>
</dbReference>
<evidence type="ECO:0000313" key="2">
    <source>
        <dbReference type="Proteomes" id="UP000070093"/>
    </source>
</evidence>
<sequence length="546" mass="61791">MPSYRCDTVLALPKVKQIKILTNSKILINEDCKNKNKILINRYCEIQTRLLPLQLKTINLLSKMKIVKNLTLPVLVFLVMGLASCSSDDDTVHYSTNSLKNTELMTVLKSKGYQFDKDGKLELNDLANNTTSLDLSGTNLKDLSGLDILPNLKDVKLSNNGYGPVFDFAQLPAQITGVDLTGNDIHNYKNLVDVKVEENEEETIKNLHNITKLYLPAEAKYNVKDLVRFYRKNKEDIASGKIDMKMADEKGNLQKYNTLRNIPNKKVLDVIKESFSSIMSSDGNQIDLSKRLNNEEKVNDFGLYVEKESASTFLDGIQYIIENPYWEGTTISIQSFANTHSLPYMEVGSKVQTFILRNVKTKGICYDYARSLTSLWFASVSGVSDIDISHSTLFGQRDPKLEEDGEGASALLLVDCPDLESLKYPERNDLCVSSIEYINLPKLSNADLTPFKQITYFCFSALPSKCKITYPNLRSFPSAKPYKTAFGCNEEIFMRPETIDFIKKYYINSDPKKLTSLTSALGADKLTGEKELIFWSFLEKYLNKLK</sequence>
<dbReference type="Gene3D" id="3.80.10.10">
    <property type="entry name" value="Ribonuclease Inhibitor"/>
    <property type="match status" value="1"/>
</dbReference>
<gene>
    <name evidence="1" type="ORF">HMPREF3202_01660</name>
</gene>
<dbReference type="eggNOG" id="ENOG502ZAKY">
    <property type="taxonomic scope" value="Bacteria"/>
</dbReference>
<dbReference type="EMBL" id="LTAG01000099">
    <property type="protein sequence ID" value="KXO15612.1"/>
    <property type="molecule type" value="Genomic_DNA"/>
</dbReference>
<comment type="caution">
    <text evidence="1">The sequence shown here is derived from an EMBL/GenBank/DDBJ whole genome shotgun (WGS) entry which is preliminary data.</text>
</comment>
<organism evidence="1 2">
    <name type="scientific">Prevotella bivia</name>
    <dbReference type="NCBI Taxonomy" id="28125"/>
    <lineage>
        <taxon>Bacteria</taxon>
        <taxon>Pseudomonadati</taxon>
        <taxon>Bacteroidota</taxon>
        <taxon>Bacteroidia</taxon>
        <taxon>Bacteroidales</taxon>
        <taxon>Prevotellaceae</taxon>
        <taxon>Prevotella</taxon>
    </lineage>
</organism>
<proteinExistence type="predicted"/>
<dbReference type="InterPro" id="IPR032675">
    <property type="entry name" value="LRR_dom_sf"/>
</dbReference>
<dbReference type="SUPFAM" id="SSF52058">
    <property type="entry name" value="L domain-like"/>
    <property type="match status" value="1"/>
</dbReference>
<name>A0A137ST09_9BACT</name>
<evidence type="ECO:0008006" key="3">
    <source>
        <dbReference type="Google" id="ProtNLM"/>
    </source>
</evidence>
<protein>
    <recommendedName>
        <fullName evidence="3">Leucine Rich repeat-containing domain protein</fullName>
    </recommendedName>
</protein>
<dbReference type="AlphaFoldDB" id="A0A137ST09"/>
<accession>A0A137ST09</accession>
<reference evidence="1 2" key="1">
    <citation type="submission" date="2016-02" db="EMBL/GenBank/DDBJ databases">
        <authorList>
            <person name="Wen L."/>
            <person name="He K."/>
            <person name="Yang H."/>
        </authorList>
    </citation>
    <scope>NUCLEOTIDE SEQUENCE [LARGE SCALE GENOMIC DNA]</scope>
    <source>
        <strain evidence="1 2">GED7880</strain>
    </source>
</reference>
<dbReference type="PATRIC" id="fig|28125.4.peg.1649"/>